<sequence length="89" mass="10064">MGNRLHRSSESCPHTLCRVHSRCITTSLGYLFLNLFQTDPRRTRRGSCGRLASTSPKPRPSLHLQNLTSPLMESADEREVNDPEDNGKE</sequence>
<evidence type="ECO:0000256" key="1">
    <source>
        <dbReference type="SAM" id="MobiDB-lite"/>
    </source>
</evidence>
<dbReference type="EMBL" id="DS547094">
    <property type="protein sequence ID" value="EDR12131.1"/>
    <property type="molecule type" value="Genomic_DNA"/>
</dbReference>
<keyword evidence="3" id="KW-1185">Reference proteome</keyword>
<feature type="region of interest" description="Disordered" evidence="1">
    <location>
        <begin position="41"/>
        <end position="89"/>
    </location>
</feature>
<evidence type="ECO:0000313" key="3">
    <source>
        <dbReference type="Proteomes" id="UP000001194"/>
    </source>
</evidence>
<accession>B0CZD9</accession>
<gene>
    <name evidence="2" type="ORF">LACBIDRAFT_311170</name>
</gene>
<dbReference type="Proteomes" id="UP000001194">
    <property type="component" value="Unassembled WGS sequence"/>
</dbReference>
<protein>
    <submittedName>
        <fullName evidence="2">Predicted protein</fullName>
    </submittedName>
</protein>
<proteinExistence type="predicted"/>
<dbReference type="RefSeq" id="XP_001876395.1">
    <property type="nucleotide sequence ID" value="XM_001876360.1"/>
</dbReference>
<evidence type="ECO:0000313" key="2">
    <source>
        <dbReference type="EMBL" id="EDR12131.1"/>
    </source>
</evidence>
<dbReference type="AlphaFoldDB" id="B0CZD9"/>
<dbReference type="HOGENOM" id="CLU_2455112_0_0_1"/>
<reference evidence="2 3" key="1">
    <citation type="journal article" date="2008" name="Nature">
        <title>The genome of Laccaria bicolor provides insights into mycorrhizal symbiosis.</title>
        <authorList>
            <person name="Martin F."/>
            <person name="Aerts A."/>
            <person name="Ahren D."/>
            <person name="Brun A."/>
            <person name="Danchin E.G.J."/>
            <person name="Duchaussoy F."/>
            <person name="Gibon J."/>
            <person name="Kohler A."/>
            <person name="Lindquist E."/>
            <person name="Pereda V."/>
            <person name="Salamov A."/>
            <person name="Shapiro H.J."/>
            <person name="Wuyts J."/>
            <person name="Blaudez D."/>
            <person name="Buee M."/>
            <person name="Brokstein P."/>
            <person name="Canbaeck B."/>
            <person name="Cohen D."/>
            <person name="Courty P.E."/>
            <person name="Coutinho P.M."/>
            <person name="Delaruelle C."/>
            <person name="Detter J.C."/>
            <person name="Deveau A."/>
            <person name="DiFazio S."/>
            <person name="Duplessis S."/>
            <person name="Fraissinet-Tachet L."/>
            <person name="Lucic E."/>
            <person name="Frey-Klett P."/>
            <person name="Fourrey C."/>
            <person name="Feussner I."/>
            <person name="Gay G."/>
            <person name="Grimwood J."/>
            <person name="Hoegger P.J."/>
            <person name="Jain P."/>
            <person name="Kilaru S."/>
            <person name="Labbe J."/>
            <person name="Lin Y.C."/>
            <person name="Legue V."/>
            <person name="Le Tacon F."/>
            <person name="Marmeisse R."/>
            <person name="Melayah D."/>
            <person name="Montanini B."/>
            <person name="Muratet M."/>
            <person name="Nehls U."/>
            <person name="Niculita-Hirzel H."/>
            <person name="Oudot-Le Secq M.P."/>
            <person name="Peter M."/>
            <person name="Quesneville H."/>
            <person name="Rajashekar B."/>
            <person name="Reich M."/>
            <person name="Rouhier N."/>
            <person name="Schmutz J."/>
            <person name="Yin T."/>
            <person name="Chalot M."/>
            <person name="Henrissat B."/>
            <person name="Kuees U."/>
            <person name="Lucas S."/>
            <person name="Van de Peer Y."/>
            <person name="Podila G.K."/>
            <person name="Polle A."/>
            <person name="Pukkila P.J."/>
            <person name="Richardson P.M."/>
            <person name="Rouze P."/>
            <person name="Sanders I.R."/>
            <person name="Stajich J.E."/>
            <person name="Tunlid A."/>
            <person name="Tuskan G."/>
            <person name="Grigoriev I.V."/>
        </authorList>
    </citation>
    <scope>NUCLEOTIDE SEQUENCE [LARGE SCALE GENOMIC DNA]</scope>
    <source>
        <strain evidence="3">S238N-H82 / ATCC MYA-4686</strain>
    </source>
</reference>
<feature type="compositionally biased region" description="Basic and acidic residues" evidence="1">
    <location>
        <begin position="75"/>
        <end position="89"/>
    </location>
</feature>
<dbReference type="KEGG" id="lbc:LACBIDRAFT_311170"/>
<organism evidence="3">
    <name type="scientific">Laccaria bicolor (strain S238N-H82 / ATCC MYA-4686)</name>
    <name type="common">Bicoloured deceiver</name>
    <name type="synonym">Laccaria laccata var. bicolor</name>
    <dbReference type="NCBI Taxonomy" id="486041"/>
    <lineage>
        <taxon>Eukaryota</taxon>
        <taxon>Fungi</taxon>
        <taxon>Dikarya</taxon>
        <taxon>Basidiomycota</taxon>
        <taxon>Agaricomycotina</taxon>
        <taxon>Agaricomycetes</taxon>
        <taxon>Agaricomycetidae</taxon>
        <taxon>Agaricales</taxon>
        <taxon>Agaricineae</taxon>
        <taxon>Hydnangiaceae</taxon>
        <taxon>Laccaria</taxon>
    </lineage>
</organism>
<name>B0CZD9_LACBS</name>
<dbReference type="OrthoDB" id="3105145at2759"/>
<dbReference type="InParanoid" id="B0CZD9"/>
<dbReference type="GeneID" id="6072415"/>